<accession>A0A091BW49</accession>
<reference evidence="2 3" key="1">
    <citation type="submission" date="2013-09" db="EMBL/GenBank/DDBJ databases">
        <title>Genome sequencing of Arenimonas composti.</title>
        <authorList>
            <person name="Chen F."/>
            <person name="Wang G."/>
        </authorList>
    </citation>
    <scope>NUCLEOTIDE SEQUENCE [LARGE SCALE GENOMIC DNA]</scope>
    <source>
        <strain evidence="2 3">TR7-09</strain>
    </source>
</reference>
<organism evidence="2 3">
    <name type="scientific">Arenimonas composti TR7-09 = DSM 18010</name>
    <dbReference type="NCBI Taxonomy" id="1121013"/>
    <lineage>
        <taxon>Bacteria</taxon>
        <taxon>Pseudomonadati</taxon>
        <taxon>Pseudomonadota</taxon>
        <taxon>Gammaproteobacteria</taxon>
        <taxon>Lysobacterales</taxon>
        <taxon>Lysobacteraceae</taxon>
        <taxon>Arenimonas</taxon>
    </lineage>
</organism>
<sequence>MNAVAHCWRTIGVHGGDHSCERLAEVLHCRNCPVFSGAARNLLQRESAAVADDAGLDDAGAGAGRATALVFRIGRQWLGLPPALVGEVGADPPVRRLAHRTAGRIEGVVNVRGELRLCIAFGELLGLGRRTESGRGTRLVLIEDAGGPLAFRCDEVRGLVGYPPERETPPPDTLRAPLDECVRALLPEDDGVAVALLDGEAVARLLRAAVFG</sequence>
<dbReference type="Gene3D" id="2.30.30.40">
    <property type="entry name" value="SH3 Domains"/>
    <property type="match status" value="1"/>
</dbReference>
<feature type="domain" description="CheW-like" evidence="1">
    <location>
        <begin position="65"/>
        <end position="208"/>
    </location>
</feature>
<dbReference type="Proteomes" id="UP000029391">
    <property type="component" value="Unassembled WGS sequence"/>
</dbReference>
<dbReference type="SUPFAM" id="SSF50341">
    <property type="entry name" value="CheW-like"/>
    <property type="match status" value="1"/>
</dbReference>
<dbReference type="SMART" id="SM00260">
    <property type="entry name" value="CheW"/>
    <property type="match status" value="1"/>
</dbReference>
<dbReference type="InterPro" id="IPR002545">
    <property type="entry name" value="CheW-lke_dom"/>
</dbReference>
<dbReference type="eggNOG" id="COG0835">
    <property type="taxonomic scope" value="Bacteria"/>
</dbReference>
<evidence type="ECO:0000313" key="3">
    <source>
        <dbReference type="Proteomes" id="UP000029391"/>
    </source>
</evidence>
<gene>
    <name evidence="2" type="ORF">P873_14225</name>
</gene>
<dbReference type="STRING" id="1121013.GCA_000426365_02024"/>
<dbReference type="RefSeq" id="WP_051240199.1">
    <property type="nucleotide sequence ID" value="NZ_AWXU01000052.1"/>
</dbReference>
<comment type="caution">
    <text evidence="2">The sequence shown here is derived from an EMBL/GenBank/DDBJ whole genome shotgun (WGS) entry which is preliminary data.</text>
</comment>
<name>A0A091BW49_9GAMM</name>
<keyword evidence="3" id="KW-1185">Reference proteome</keyword>
<dbReference type="Gene3D" id="2.40.50.180">
    <property type="entry name" value="CheA-289, Domain 4"/>
    <property type="match status" value="1"/>
</dbReference>
<dbReference type="OrthoDB" id="21516at2"/>
<dbReference type="Pfam" id="PF01584">
    <property type="entry name" value="CheW"/>
    <property type="match status" value="1"/>
</dbReference>
<dbReference type="GO" id="GO:0007165">
    <property type="term" value="P:signal transduction"/>
    <property type="evidence" value="ECO:0007669"/>
    <property type="project" value="InterPro"/>
</dbReference>
<dbReference type="AlphaFoldDB" id="A0A091BW49"/>
<proteinExistence type="predicted"/>
<dbReference type="PROSITE" id="PS50851">
    <property type="entry name" value="CHEW"/>
    <property type="match status" value="1"/>
</dbReference>
<dbReference type="GO" id="GO:0006935">
    <property type="term" value="P:chemotaxis"/>
    <property type="evidence" value="ECO:0007669"/>
    <property type="project" value="InterPro"/>
</dbReference>
<evidence type="ECO:0000313" key="2">
    <source>
        <dbReference type="EMBL" id="KFN48570.1"/>
    </source>
</evidence>
<dbReference type="InterPro" id="IPR036061">
    <property type="entry name" value="CheW-like_dom_sf"/>
</dbReference>
<evidence type="ECO:0000259" key="1">
    <source>
        <dbReference type="PROSITE" id="PS50851"/>
    </source>
</evidence>
<dbReference type="EMBL" id="AWXU01000052">
    <property type="protein sequence ID" value="KFN48570.1"/>
    <property type="molecule type" value="Genomic_DNA"/>
</dbReference>
<protein>
    <recommendedName>
        <fullName evidence="1">CheW-like domain-containing protein</fullName>
    </recommendedName>
</protein>